<name>A0A7V8NLT0_9BACT</name>
<proteinExistence type="predicted"/>
<organism evidence="1 2">
    <name type="scientific">Candidatus Acidiferrum panamense</name>
    <dbReference type="NCBI Taxonomy" id="2741543"/>
    <lineage>
        <taxon>Bacteria</taxon>
        <taxon>Pseudomonadati</taxon>
        <taxon>Acidobacteriota</taxon>
        <taxon>Terriglobia</taxon>
        <taxon>Candidatus Acidiferrales</taxon>
        <taxon>Candidatus Acidiferrum</taxon>
    </lineage>
</organism>
<gene>
    <name evidence="1" type="ORF">HRJ53_00280</name>
</gene>
<sequence>MVVAIAIALVERHAAGQANRTQVPLFEPDPLWSQALPNQWVTGQVGGLAVDSHDNVWVFHRPATIPDGEKGA</sequence>
<dbReference type="EMBL" id="JACDQQ010000030">
    <property type="protein sequence ID" value="MBA0083410.1"/>
    <property type="molecule type" value="Genomic_DNA"/>
</dbReference>
<dbReference type="Proteomes" id="UP000567293">
    <property type="component" value="Unassembled WGS sequence"/>
</dbReference>
<reference evidence="1" key="1">
    <citation type="submission" date="2020-06" db="EMBL/GenBank/DDBJ databases">
        <title>Legume-microbial interactions unlock mineral nutrients during tropical forest succession.</title>
        <authorList>
            <person name="Epihov D.Z."/>
        </authorList>
    </citation>
    <scope>NUCLEOTIDE SEQUENCE [LARGE SCALE GENOMIC DNA]</scope>
    <source>
        <strain evidence="1">Pan2503</strain>
    </source>
</reference>
<evidence type="ECO:0000313" key="2">
    <source>
        <dbReference type="Proteomes" id="UP000567293"/>
    </source>
</evidence>
<protein>
    <submittedName>
        <fullName evidence="1">Uncharacterized protein</fullName>
    </submittedName>
</protein>
<comment type="caution">
    <text evidence="1">The sequence shown here is derived from an EMBL/GenBank/DDBJ whole genome shotgun (WGS) entry which is preliminary data.</text>
</comment>
<keyword evidence="2" id="KW-1185">Reference proteome</keyword>
<accession>A0A7V8NLT0</accession>
<dbReference type="AlphaFoldDB" id="A0A7V8NLT0"/>
<feature type="non-terminal residue" evidence="1">
    <location>
        <position position="72"/>
    </location>
</feature>
<evidence type="ECO:0000313" key="1">
    <source>
        <dbReference type="EMBL" id="MBA0083410.1"/>
    </source>
</evidence>